<sequence length="109" mass="12129">MSQNITSTATVAIERPARYGKQLVNHLKRKSGGEWDAEAERGWINLGDDRAEVVAAQEQLELAVEGPADHIERLEGVVGRHLVSFARTLEIVVQWHRSDDAEGTRQATE</sequence>
<dbReference type="Proteomes" id="UP000319746">
    <property type="component" value="Unassembled WGS sequence"/>
</dbReference>
<dbReference type="Pfam" id="PF09981">
    <property type="entry name" value="DUF2218"/>
    <property type="match status" value="1"/>
</dbReference>
<organism evidence="1 2">
    <name type="scientific">Enteractinococcus coprophilus</name>
    <dbReference type="NCBI Taxonomy" id="1027633"/>
    <lineage>
        <taxon>Bacteria</taxon>
        <taxon>Bacillati</taxon>
        <taxon>Actinomycetota</taxon>
        <taxon>Actinomycetes</taxon>
        <taxon>Micrococcales</taxon>
        <taxon>Micrococcaceae</taxon>
    </lineage>
</organism>
<protein>
    <recommendedName>
        <fullName evidence="3">DUF2218 domain-containing protein</fullName>
    </recommendedName>
</protein>
<dbReference type="RefSeq" id="WP_141864023.1">
    <property type="nucleotide sequence ID" value="NZ_BAABAN010000017.1"/>
</dbReference>
<dbReference type="InterPro" id="IPR014543">
    <property type="entry name" value="UCP028291"/>
</dbReference>
<evidence type="ECO:0008006" key="3">
    <source>
        <dbReference type="Google" id="ProtNLM"/>
    </source>
</evidence>
<keyword evidence="2" id="KW-1185">Reference proteome</keyword>
<accession>A0A543AMK6</accession>
<name>A0A543AMK6_9MICC</name>
<reference evidence="1 2" key="1">
    <citation type="submission" date="2019-06" db="EMBL/GenBank/DDBJ databases">
        <title>Sequencing the genomes of 1000 actinobacteria strains.</title>
        <authorList>
            <person name="Klenk H.-P."/>
        </authorList>
    </citation>
    <scope>NUCLEOTIDE SEQUENCE [LARGE SCALE GENOMIC DNA]</scope>
    <source>
        <strain evidence="1 2">DSM 24083</strain>
    </source>
</reference>
<dbReference type="OrthoDB" id="9806511at2"/>
<gene>
    <name evidence="1" type="ORF">FB556_0259</name>
</gene>
<evidence type="ECO:0000313" key="2">
    <source>
        <dbReference type="Proteomes" id="UP000319746"/>
    </source>
</evidence>
<comment type="caution">
    <text evidence="1">The sequence shown here is derived from an EMBL/GenBank/DDBJ whole genome shotgun (WGS) entry which is preliminary data.</text>
</comment>
<dbReference type="EMBL" id="VFOU01000001">
    <property type="protein sequence ID" value="TQL73811.1"/>
    <property type="molecule type" value="Genomic_DNA"/>
</dbReference>
<proteinExistence type="predicted"/>
<dbReference type="Gene3D" id="3.30.310.50">
    <property type="entry name" value="Alpha-D-phosphohexomutase, C-terminal domain"/>
    <property type="match status" value="1"/>
</dbReference>
<evidence type="ECO:0000313" key="1">
    <source>
        <dbReference type="EMBL" id="TQL73811.1"/>
    </source>
</evidence>
<dbReference type="AlphaFoldDB" id="A0A543AMK6"/>